<feature type="domain" description="MEDS" evidence="1">
    <location>
        <begin position="14"/>
        <end position="160"/>
    </location>
</feature>
<keyword evidence="3" id="KW-1185">Reference proteome</keyword>
<gene>
    <name evidence="2" type="ORF">SK803_32380</name>
</gene>
<evidence type="ECO:0000313" key="2">
    <source>
        <dbReference type="EMBL" id="MDX8034938.1"/>
    </source>
</evidence>
<dbReference type="Proteomes" id="UP001285521">
    <property type="component" value="Unassembled WGS sequence"/>
</dbReference>
<comment type="caution">
    <text evidence="2">The sequence shown here is derived from an EMBL/GenBank/DDBJ whole genome shotgun (WGS) entry which is preliminary data.</text>
</comment>
<dbReference type="InterPro" id="IPR047718">
    <property type="entry name" value="RsbA-like_anti_sig"/>
</dbReference>
<accession>A0ABU4T9T5</accession>
<proteinExistence type="predicted"/>
<dbReference type="Pfam" id="PF14417">
    <property type="entry name" value="MEDS"/>
    <property type="match status" value="1"/>
</dbReference>
<dbReference type="NCBIfam" id="NF041045">
    <property type="entry name" value="RsbA_anti_sig"/>
    <property type="match status" value="1"/>
</dbReference>
<dbReference type="RefSeq" id="WP_319969950.1">
    <property type="nucleotide sequence ID" value="NZ_JAXAVW010000030.1"/>
</dbReference>
<dbReference type="EMBL" id="JAXAVW010000030">
    <property type="protein sequence ID" value="MDX8034938.1"/>
    <property type="molecule type" value="Genomic_DNA"/>
</dbReference>
<evidence type="ECO:0000259" key="1">
    <source>
        <dbReference type="Pfam" id="PF14417"/>
    </source>
</evidence>
<protein>
    <submittedName>
        <fullName evidence="2">MEDS domain-containing protein</fullName>
    </submittedName>
</protein>
<sequence length="335" mass="36745">MIPLRVSAQPAFLHQGCIYGSDSEFLAMAVPFVLGGLHAGEPVLVATTPANLDLLHDEIGQDAAEVDYVEPEHLGMRPPQRATAIHRYWSRHQSSTPARAVRVLAEPEWTGRSAREVSAWQRMEAALNVVLADTRIWMICPYDTRTVNAGIVDDARRTHPECVVGHRVEPSSLFVRPEEFARSHVEPLPQGPAEGLFRFEGDLTAVRRYVLRAAASLLRSDDAATGMFGIAVGEAIAYLDSQGIERAAVWLRPAADRVVCTLHSDQPLTCVPPFLGYRPPDATREPGDGLWLTNQICEWLDVTSDASGCTIELAMPGDTAGEMKRAESKRLAFEA</sequence>
<organism evidence="2 3">
    <name type="scientific">Lentzea miocenica</name>
    <dbReference type="NCBI Taxonomy" id="3095431"/>
    <lineage>
        <taxon>Bacteria</taxon>
        <taxon>Bacillati</taxon>
        <taxon>Actinomycetota</taxon>
        <taxon>Actinomycetes</taxon>
        <taxon>Pseudonocardiales</taxon>
        <taxon>Pseudonocardiaceae</taxon>
        <taxon>Lentzea</taxon>
    </lineage>
</organism>
<evidence type="ECO:0000313" key="3">
    <source>
        <dbReference type="Proteomes" id="UP001285521"/>
    </source>
</evidence>
<reference evidence="2 3" key="1">
    <citation type="submission" date="2023-11" db="EMBL/GenBank/DDBJ databases">
        <title>Lentzea sokolovensis, sp. nov., Lentzea kristufkii, sp. nov., and Lentzea miocenensis, sp. nov., rare actinobacteria from Sokolov Coal Basin, Miocene lacustrine sediment, Czech Republic.</title>
        <authorList>
            <person name="Lara A."/>
            <person name="Kotroba L."/>
            <person name="Nouioui I."/>
            <person name="Neumann-Schaal M."/>
            <person name="Mast Y."/>
            <person name="Chronakova A."/>
        </authorList>
    </citation>
    <scope>NUCLEOTIDE SEQUENCE [LARGE SCALE GENOMIC DNA]</scope>
    <source>
        <strain evidence="2 3">BCCO 10_0856</strain>
    </source>
</reference>
<name>A0ABU4T9T5_9PSEU</name>
<dbReference type="InterPro" id="IPR025847">
    <property type="entry name" value="MEDS_domain"/>
</dbReference>